<sequence>MNRLTTVSLLALVLSPALAWAQQTSPQYPEWDKLSPAQREVLLAPLRDRWNSNPDERARMFERAQRWQQMPAEQRQRAREGLRRWEQMPEDQRQQARALFHAVRGMDPQARRAFLQQWQQMTPQQRADWMHTHPAPPPPTPPAPPSAPAKP</sequence>
<keyword evidence="2" id="KW-0732">Signal</keyword>
<feature type="signal peptide" evidence="2">
    <location>
        <begin position="1"/>
        <end position="21"/>
    </location>
</feature>
<dbReference type="STRING" id="213588.SAMN02745204_01813"/>
<evidence type="ECO:0000313" key="4">
    <source>
        <dbReference type="Proteomes" id="UP000242857"/>
    </source>
</evidence>
<evidence type="ECO:0008006" key="5">
    <source>
        <dbReference type="Google" id="ProtNLM"/>
    </source>
</evidence>
<name>A0A1M4YZB2_9GAMM</name>
<dbReference type="RefSeq" id="WP_072756259.1">
    <property type="nucleotide sequence ID" value="NZ_FQUK01000031.1"/>
</dbReference>
<evidence type="ECO:0000256" key="2">
    <source>
        <dbReference type="SAM" id="SignalP"/>
    </source>
</evidence>
<dbReference type="OrthoDB" id="5797406at2"/>
<feature type="region of interest" description="Disordered" evidence="1">
    <location>
        <begin position="119"/>
        <end position="151"/>
    </location>
</feature>
<reference evidence="4" key="1">
    <citation type="submission" date="2016-11" db="EMBL/GenBank/DDBJ databases">
        <authorList>
            <person name="Varghese N."/>
            <person name="Submissions S."/>
        </authorList>
    </citation>
    <scope>NUCLEOTIDE SEQUENCE [LARGE SCALE GENOMIC DNA]</scope>
    <source>
        <strain evidence="4">DSM 14834</strain>
    </source>
</reference>
<dbReference type="AlphaFoldDB" id="A0A1M4YZB2"/>
<dbReference type="EMBL" id="FQUK01000031">
    <property type="protein sequence ID" value="SHF11080.1"/>
    <property type="molecule type" value="Genomic_DNA"/>
</dbReference>
<evidence type="ECO:0000256" key="1">
    <source>
        <dbReference type="SAM" id="MobiDB-lite"/>
    </source>
</evidence>
<evidence type="ECO:0000313" key="3">
    <source>
        <dbReference type="EMBL" id="SHF11080.1"/>
    </source>
</evidence>
<feature type="region of interest" description="Disordered" evidence="1">
    <location>
        <begin position="65"/>
        <end position="90"/>
    </location>
</feature>
<gene>
    <name evidence="3" type="ORF">SAMN02745204_01813</name>
</gene>
<feature type="chain" id="PRO_5009908518" description="DUF3106 domain-containing protein" evidence="2">
    <location>
        <begin position="22"/>
        <end position="151"/>
    </location>
</feature>
<accession>A0A1M4YZB2</accession>
<feature type="compositionally biased region" description="Pro residues" evidence="1">
    <location>
        <begin position="134"/>
        <end position="151"/>
    </location>
</feature>
<proteinExistence type="predicted"/>
<feature type="compositionally biased region" description="Basic and acidic residues" evidence="1">
    <location>
        <begin position="74"/>
        <end position="90"/>
    </location>
</feature>
<dbReference type="Proteomes" id="UP000242857">
    <property type="component" value="Unassembled WGS sequence"/>
</dbReference>
<organism evidence="3 4">
    <name type="scientific">Thermomonas hydrothermalis</name>
    <dbReference type="NCBI Taxonomy" id="213588"/>
    <lineage>
        <taxon>Bacteria</taxon>
        <taxon>Pseudomonadati</taxon>
        <taxon>Pseudomonadota</taxon>
        <taxon>Gammaproteobacteria</taxon>
        <taxon>Lysobacterales</taxon>
        <taxon>Lysobacteraceae</taxon>
        <taxon>Thermomonas</taxon>
    </lineage>
</organism>
<keyword evidence="4" id="KW-1185">Reference proteome</keyword>
<dbReference type="InterPro" id="IPR021455">
    <property type="entry name" value="DUF3106"/>
</dbReference>
<dbReference type="Pfam" id="PF11304">
    <property type="entry name" value="DUF3106"/>
    <property type="match status" value="1"/>
</dbReference>
<protein>
    <recommendedName>
        <fullName evidence="5">DUF3106 domain-containing protein</fullName>
    </recommendedName>
</protein>